<organism evidence="8 9">
    <name type="scientific">Plakobranchus ocellatus</name>
    <dbReference type="NCBI Taxonomy" id="259542"/>
    <lineage>
        <taxon>Eukaryota</taxon>
        <taxon>Metazoa</taxon>
        <taxon>Spiralia</taxon>
        <taxon>Lophotrochozoa</taxon>
        <taxon>Mollusca</taxon>
        <taxon>Gastropoda</taxon>
        <taxon>Heterobranchia</taxon>
        <taxon>Euthyneura</taxon>
        <taxon>Panpulmonata</taxon>
        <taxon>Sacoglossa</taxon>
        <taxon>Placobranchoidea</taxon>
        <taxon>Plakobranchidae</taxon>
        <taxon>Plakobranchus</taxon>
    </lineage>
</organism>
<dbReference type="Gene3D" id="3.60.60.30">
    <property type="match status" value="1"/>
</dbReference>
<protein>
    <recommendedName>
        <fullName evidence="7">Phospholipase B-like</fullName>
        <ecNumber evidence="7">3.1.1.-</ecNumber>
    </recommendedName>
</protein>
<evidence type="ECO:0000256" key="6">
    <source>
        <dbReference type="ARBA" id="ARBA00023180"/>
    </source>
</evidence>
<evidence type="ECO:0000313" key="8">
    <source>
        <dbReference type="EMBL" id="GFO31459.1"/>
    </source>
</evidence>
<evidence type="ECO:0000256" key="5">
    <source>
        <dbReference type="ARBA" id="ARBA00023098"/>
    </source>
</evidence>
<evidence type="ECO:0000256" key="3">
    <source>
        <dbReference type="ARBA" id="ARBA00022801"/>
    </source>
</evidence>
<dbReference type="Pfam" id="PF04916">
    <property type="entry name" value="Phospholip_B"/>
    <property type="match status" value="1"/>
</dbReference>
<evidence type="ECO:0000313" key="9">
    <source>
        <dbReference type="Proteomes" id="UP000735302"/>
    </source>
</evidence>
<evidence type="ECO:0000256" key="1">
    <source>
        <dbReference type="ARBA" id="ARBA00007835"/>
    </source>
</evidence>
<comment type="caution">
    <text evidence="8">The sequence shown here is derived from an EMBL/GenBank/DDBJ whole genome shotgun (WGS) entry which is preliminary data.</text>
</comment>
<dbReference type="GO" id="GO:0004620">
    <property type="term" value="F:phospholipase activity"/>
    <property type="evidence" value="ECO:0007669"/>
    <property type="project" value="InterPro"/>
</dbReference>
<dbReference type="EMBL" id="BLXT01006392">
    <property type="protein sequence ID" value="GFO31459.1"/>
    <property type="molecule type" value="Genomic_DNA"/>
</dbReference>
<keyword evidence="6" id="KW-0325">Glycoprotein</keyword>
<dbReference type="PANTHER" id="PTHR12370">
    <property type="entry name" value="PHOSPHOLIPASE B-RELATED"/>
    <property type="match status" value="1"/>
</dbReference>
<evidence type="ECO:0000256" key="7">
    <source>
        <dbReference type="RuleBase" id="RU364138"/>
    </source>
</evidence>
<dbReference type="GO" id="GO:0005576">
    <property type="term" value="C:extracellular region"/>
    <property type="evidence" value="ECO:0007669"/>
    <property type="project" value="TreeGrafter"/>
</dbReference>
<proteinExistence type="inferred from homology"/>
<accession>A0AAV4CFK6</accession>
<name>A0AAV4CFK6_9GAST</name>
<evidence type="ECO:0000256" key="2">
    <source>
        <dbReference type="ARBA" id="ARBA00022729"/>
    </source>
</evidence>
<dbReference type="PANTHER" id="PTHR12370:SF1">
    <property type="entry name" value="PHOSPHOLIPASE B-LIKE 1"/>
    <property type="match status" value="1"/>
</dbReference>
<sequence length="474" mass="54275">MIRADKLFHSGSVTCKRLSCKFKKDELDRQKATAYGTFNDTLLVSGWGVLDIYAGDVPQRGQTNKDIMFGAGFLEGVFTAQHIEDHYANMVGALALGERLMGKLRKWFEDQQGFTNFMIQIHPTDPYWRQVSYVKAQLDGLIAGYKSVRKHSKKALDLFAFYFLNSKGDILDLRHVLSPVHSFPNWLNLTKEEAELKFHMSGHCSALIKVLPGVKNIYMSHSTWFLYSATNRIYKHYYLNVNDDSAAAKKISFSSYAGLLVSIDDFYLMDSGLVMLQTTNLVFKRELYYTVIAHTLLSWQRVRVANMMAHSGYEWCKIVGMHNSGTYNNQYMIIDLSKIDINEGIREGALWVTEQIPGLVLANDETQLLREGYFPSYNIPFFEEIYVKSGFPDMEKKHGSSYSYTNCSRAKIFRRDQAKVTDMASMKALMLSNDYKHDSISQGNPWFAICARGDLDPKKPRDDGCYDTKVNMFE</sequence>
<comment type="function">
    <text evidence="7">Putative phospholipase.</text>
</comment>
<keyword evidence="5 7" id="KW-0443">Lipid metabolism</keyword>
<dbReference type="Proteomes" id="UP000735302">
    <property type="component" value="Unassembled WGS sequence"/>
</dbReference>
<keyword evidence="9" id="KW-1185">Reference proteome</keyword>
<dbReference type="EC" id="3.1.1.-" evidence="7"/>
<dbReference type="GO" id="GO:0009395">
    <property type="term" value="P:phospholipid catabolic process"/>
    <property type="evidence" value="ECO:0007669"/>
    <property type="project" value="TreeGrafter"/>
</dbReference>
<gene>
    <name evidence="8" type="ORF">PoB_005796400</name>
</gene>
<keyword evidence="2" id="KW-0732">Signal</keyword>
<keyword evidence="4 7" id="KW-0442">Lipid degradation</keyword>
<evidence type="ECO:0000256" key="4">
    <source>
        <dbReference type="ARBA" id="ARBA00022963"/>
    </source>
</evidence>
<dbReference type="InterPro" id="IPR007000">
    <property type="entry name" value="PLipase_B-like"/>
</dbReference>
<dbReference type="AlphaFoldDB" id="A0AAV4CFK6"/>
<comment type="similarity">
    <text evidence="1 7">Belongs to the phospholipase B-like family.</text>
</comment>
<keyword evidence="3 7" id="KW-0378">Hydrolase</keyword>
<reference evidence="8 9" key="1">
    <citation type="journal article" date="2021" name="Elife">
        <title>Chloroplast acquisition without the gene transfer in kleptoplastic sea slugs, Plakobranchus ocellatus.</title>
        <authorList>
            <person name="Maeda T."/>
            <person name="Takahashi S."/>
            <person name="Yoshida T."/>
            <person name="Shimamura S."/>
            <person name="Takaki Y."/>
            <person name="Nagai Y."/>
            <person name="Toyoda A."/>
            <person name="Suzuki Y."/>
            <person name="Arimoto A."/>
            <person name="Ishii H."/>
            <person name="Satoh N."/>
            <person name="Nishiyama T."/>
            <person name="Hasebe M."/>
            <person name="Maruyama T."/>
            <person name="Minagawa J."/>
            <person name="Obokata J."/>
            <person name="Shigenobu S."/>
        </authorList>
    </citation>
    <scope>NUCLEOTIDE SEQUENCE [LARGE SCALE GENOMIC DNA]</scope>
</reference>